<organism evidence="1 2">
    <name type="scientific">Pectobacterium actinidiae</name>
    <dbReference type="NCBI Taxonomy" id="1507808"/>
    <lineage>
        <taxon>Bacteria</taxon>
        <taxon>Pseudomonadati</taxon>
        <taxon>Pseudomonadota</taxon>
        <taxon>Gammaproteobacteria</taxon>
        <taxon>Enterobacterales</taxon>
        <taxon>Pectobacteriaceae</taxon>
        <taxon>Pectobacterium</taxon>
    </lineage>
</organism>
<evidence type="ECO:0000313" key="2">
    <source>
        <dbReference type="Proteomes" id="UP000189286"/>
    </source>
</evidence>
<comment type="caution">
    <text evidence="1">The sequence shown here is derived from an EMBL/GenBank/DDBJ whole genome shotgun (WGS) entry which is preliminary data.</text>
</comment>
<dbReference type="OrthoDB" id="6421777at2"/>
<dbReference type="RefSeq" id="WP_005973635.1">
    <property type="nucleotide sequence ID" value="NZ_JRMH01000001.1"/>
</dbReference>
<sequence length="74" mass="7829">MITLTIAGQSVTLDEREALSLCDQLLPAIRNPATIAAREQRFGALLLSIAPTPAASDSPRRYCASRAGDALTNC</sequence>
<dbReference type="Proteomes" id="UP000189286">
    <property type="component" value="Unassembled WGS sequence"/>
</dbReference>
<dbReference type="EMBL" id="MPUJ01000001">
    <property type="protein sequence ID" value="ONK08683.1"/>
    <property type="molecule type" value="Genomic_DNA"/>
</dbReference>
<evidence type="ECO:0000313" key="1">
    <source>
        <dbReference type="EMBL" id="ONK08683.1"/>
    </source>
</evidence>
<name>A0A1V2R8B3_9GAMM</name>
<proteinExistence type="predicted"/>
<protein>
    <submittedName>
        <fullName evidence="1">Uncharacterized protein</fullName>
    </submittedName>
</protein>
<accession>A0A1V2R8B3</accession>
<gene>
    <name evidence="1" type="ORF">BSK71_00150</name>
</gene>
<dbReference type="AlphaFoldDB" id="A0A1V2R8B3"/>
<reference evidence="2" key="1">
    <citation type="submission" date="2016-11" db="EMBL/GenBank/DDBJ databases">
        <authorList>
            <person name="Panda P."/>
            <person name="Visnovsky S."/>
            <person name="Pitman A."/>
        </authorList>
    </citation>
    <scope>NUCLEOTIDE SEQUENCE [LARGE SCALE GENOMIC DNA]</scope>
    <source>
        <strain evidence="2">ICMP 9972</strain>
    </source>
</reference>